<name>A0ABU6MMM5_9BACI</name>
<dbReference type="EMBL" id="JARMAB010000044">
    <property type="protein sequence ID" value="MED1205946.1"/>
    <property type="molecule type" value="Genomic_DNA"/>
</dbReference>
<feature type="domain" description="HTH hxlR-type" evidence="4">
    <location>
        <begin position="12"/>
        <end position="109"/>
    </location>
</feature>
<protein>
    <submittedName>
        <fullName evidence="5">Helix-turn-helix domain-containing protein</fullName>
    </submittedName>
</protein>
<dbReference type="SUPFAM" id="SSF46785">
    <property type="entry name" value="Winged helix' DNA-binding domain"/>
    <property type="match status" value="1"/>
</dbReference>
<dbReference type="InterPro" id="IPR036390">
    <property type="entry name" value="WH_DNA-bd_sf"/>
</dbReference>
<dbReference type="PROSITE" id="PS51118">
    <property type="entry name" value="HTH_HXLR"/>
    <property type="match status" value="1"/>
</dbReference>
<evidence type="ECO:0000256" key="2">
    <source>
        <dbReference type="ARBA" id="ARBA00023125"/>
    </source>
</evidence>
<keyword evidence="3" id="KW-0804">Transcription</keyword>
<reference evidence="5 6" key="1">
    <citation type="submission" date="2023-03" db="EMBL/GenBank/DDBJ databases">
        <title>Bacillus Genome Sequencing.</title>
        <authorList>
            <person name="Dunlap C."/>
        </authorList>
    </citation>
    <scope>NUCLEOTIDE SEQUENCE [LARGE SCALE GENOMIC DNA]</scope>
    <source>
        <strain evidence="5 6">B-23453</strain>
    </source>
</reference>
<accession>A0ABU6MMM5</accession>
<organism evidence="5 6">
    <name type="scientific">Heyndrickxia acidicola</name>
    <dbReference type="NCBI Taxonomy" id="209389"/>
    <lineage>
        <taxon>Bacteria</taxon>
        <taxon>Bacillati</taxon>
        <taxon>Bacillota</taxon>
        <taxon>Bacilli</taxon>
        <taxon>Bacillales</taxon>
        <taxon>Bacillaceae</taxon>
        <taxon>Heyndrickxia</taxon>
    </lineage>
</organism>
<proteinExistence type="predicted"/>
<dbReference type="Pfam" id="PF01638">
    <property type="entry name" value="HxlR"/>
    <property type="match status" value="1"/>
</dbReference>
<dbReference type="Proteomes" id="UP001341444">
    <property type="component" value="Unassembled WGS sequence"/>
</dbReference>
<sequence>MNEEDQKNKLSIEVERSYQLISKKWICLIIHTLMESPKRFSEIHEFIPDLSKRMLNERLKEMEEWGLVIRNVIADRPVRTEYSLTRKGTELGKSLKSIEAWGEKWVGRS</sequence>
<dbReference type="RefSeq" id="WP_066269897.1">
    <property type="nucleotide sequence ID" value="NZ_JARMAB010000044.1"/>
</dbReference>
<evidence type="ECO:0000256" key="1">
    <source>
        <dbReference type="ARBA" id="ARBA00023015"/>
    </source>
</evidence>
<dbReference type="InterPro" id="IPR036388">
    <property type="entry name" value="WH-like_DNA-bd_sf"/>
</dbReference>
<comment type="caution">
    <text evidence="5">The sequence shown here is derived from an EMBL/GenBank/DDBJ whole genome shotgun (WGS) entry which is preliminary data.</text>
</comment>
<evidence type="ECO:0000313" key="5">
    <source>
        <dbReference type="EMBL" id="MED1205946.1"/>
    </source>
</evidence>
<evidence type="ECO:0000256" key="3">
    <source>
        <dbReference type="ARBA" id="ARBA00023163"/>
    </source>
</evidence>
<keyword evidence="6" id="KW-1185">Reference proteome</keyword>
<dbReference type="PANTHER" id="PTHR33204">
    <property type="entry name" value="TRANSCRIPTIONAL REGULATOR, MARR FAMILY"/>
    <property type="match status" value="1"/>
</dbReference>
<evidence type="ECO:0000259" key="4">
    <source>
        <dbReference type="PROSITE" id="PS51118"/>
    </source>
</evidence>
<dbReference type="InterPro" id="IPR002577">
    <property type="entry name" value="HTH_HxlR"/>
</dbReference>
<dbReference type="Gene3D" id="1.10.10.10">
    <property type="entry name" value="Winged helix-like DNA-binding domain superfamily/Winged helix DNA-binding domain"/>
    <property type="match status" value="1"/>
</dbReference>
<dbReference type="PANTHER" id="PTHR33204:SF37">
    <property type="entry name" value="HTH-TYPE TRANSCRIPTIONAL REGULATOR YODB"/>
    <property type="match status" value="1"/>
</dbReference>
<evidence type="ECO:0000313" key="6">
    <source>
        <dbReference type="Proteomes" id="UP001341444"/>
    </source>
</evidence>
<keyword evidence="1" id="KW-0805">Transcription regulation</keyword>
<keyword evidence="2" id="KW-0238">DNA-binding</keyword>
<gene>
    <name evidence="5" type="ORF">P4T90_23210</name>
</gene>